<name>X1HNI5_9ZZZZ</name>
<dbReference type="EMBL" id="BARU01035144">
    <property type="protein sequence ID" value="GAH71701.1"/>
    <property type="molecule type" value="Genomic_DNA"/>
</dbReference>
<proteinExistence type="predicted"/>
<dbReference type="Pfam" id="PF01849">
    <property type="entry name" value="NAC"/>
    <property type="match status" value="1"/>
</dbReference>
<dbReference type="InterPro" id="IPR038187">
    <property type="entry name" value="NAC_A/B_dom_sf"/>
</dbReference>
<dbReference type="SMART" id="SM01407">
    <property type="entry name" value="NAC"/>
    <property type="match status" value="1"/>
</dbReference>
<accession>X1HNI5</accession>
<sequence length="61" mass="6833">MFPGLGGLNPKKMQAMMKQLGMNQEEIDALRVIIEKQDNTKIVIENPSVTKISVQGKESFQ</sequence>
<organism evidence="2">
    <name type="scientific">marine sediment metagenome</name>
    <dbReference type="NCBI Taxonomy" id="412755"/>
    <lineage>
        <taxon>unclassified sequences</taxon>
        <taxon>metagenomes</taxon>
        <taxon>ecological metagenomes</taxon>
    </lineage>
</organism>
<comment type="caution">
    <text evidence="2">The sequence shown here is derived from an EMBL/GenBank/DDBJ whole genome shotgun (WGS) entry which is preliminary data.</text>
</comment>
<reference evidence="2" key="1">
    <citation type="journal article" date="2014" name="Front. Microbiol.">
        <title>High frequency of phylogenetically diverse reductive dehalogenase-homologous genes in deep subseafloor sedimentary metagenomes.</title>
        <authorList>
            <person name="Kawai M."/>
            <person name="Futagami T."/>
            <person name="Toyoda A."/>
            <person name="Takaki Y."/>
            <person name="Nishi S."/>
            <person name="Hori S."/>
            <person name="Arai W."/>
            <person name="Tsubouchi T."/>
            <person name="Morono Y."/>
            <person name="Uchiyama I."/>
            <person name="Ito T."/>
            <person name="Fujiyama A."/>
            <person name="Inagaki F."/>
            <person name="Takami H."/>
        </authorList>
    </citation>
    <scope>NUCLEOTIDE SEQUENCE</scope>
    <source>
        <strain evidence="2">Expedition CK06-06</strain>
    </source>
</reference>
<feature type="non-terminal residue" evidence="2">
    <location>
        <position position="61"/>
    </location>
</feature>
<gene>
    <name evidence="2" type="ORF">S03H2_55058</name>
</gene>
<evidence type="ECO:0000313" key="2">
    <source>
        <dbReference type="EMBL" id="GAH71701.1"/>
    </source>
</evidence>
<dbReference type="Gene3D" id="2.20.70.30">
    <property type="entry name" value="Nascent polypeptide-associated complex domain"/>
    <property type="match status" value="1"/>
</dbReference>
<protein>
    <recommendedName>
        <fullName evidence="1">NAC-A/B domain-containing protein</fullName>
    </recommendedName>
</protein>
<evidence type="ECO:0000259" key="1">
    <source>
        <dbReference type="PROSITE" id="PS51151"/>
    </source>
</evidence>
<feature type="domain" description="NAC-A/B" evidence="1">
    <location>
        <begin position="7"/>
        <end position="61"/>
    </location>
</feature>
<dbReference type="PROSITE" id="PS51151">
    <property type="entry name" value="NAC_AB"/>
    <property type="match status" value="1"/>
</dbReference>
<dbReference type="InterPro" id="IPR002715">
    <property type="entry name" value="Nas_poly-pep-assoc_cplx_dom"/>
</dbReference>
<dbReference type="AlphaFoldDB" id="X1HNI5"/>